<gene>
    <name evidence="11" type="ORF">K491DRAFT_695513</name>
</gene>
<dbReference type="SUPFAM" id="SSF56112">
    <property type="entry name" value="Protein kinase-like (PK-like)"/>
    <property type="match status" value="1"/>
</dbReference>
<dbReference type="PANTHER" id="PTHR24056">
    <property type="entry name" value="CELL DIVISION PROTEIN KINASE"/>
    <property type="match status" value="1"/>
</dbReference>
<dbReference type="PROSITE" id="PS50011">
    <property type="entry name" value="PROTEIN_KINASE_DOM"/>
    <property type="match status" value="1"/>
</dbReference>
<dbReference type="GO" id="GO:0008353">
    <property type="term" value="F:RNA polymerase II CTD heptapeptide repeat kinase activity"/>
    <property type="evidence" value="ECO:0007669"/>
    <property type="project" value="TreeGrafter"/>
</dbReference>
<dbReference type="Gene3D" id="1.10.510.10">
    <property type="entry name" value="Transferase(Phosphotransferase) domain 1"/>
    <property type="match status" value="1"/>
</dbReference>
<feature type="compositionally biased region" description="Basic and acidic residues" evidence="9">
    <location>
        <begin position="277"/>
        <end position="309"/>
    </location>
</feature>
<evidence type="ECO:0000256" key="2">
    <source>
        <dbReference type="ARBA" id="ARBA00022527"/>
    </source>
</evidence>
<dbReference type="InterPro" id="IPR008271">
    <property type="entry name" value="Ser/Thr_kinase_AS"/>
</dbReference>
<feature type="domain" description="Protein kinase" evidence="10">
    <location>
        <begin position="1"/>
        <end position="259"/>
    </location>
</feature>
<evidence type="ECO:0000259" key="10">
    <source>
        <dbReference type="PROSITE" id="PS50011"/>
    </source>
</evidence>
<dbReference type="PANTHER" id="PTHR24056:SF0">
    <property type="entry name" value="CYCLIN-DEPENDENT KINASE 7"/>
    <property type="match status" value="1"/>
</dbReference>
<protein>
    <submittedName>
        <fullName evidence="11">Pkinase-domain-containing protein</fullName>
    </submittedName>
</protein>
<evidence type="ECO:0000256" key="8">
    <source>
        <dbReference type="ARBA" id="ARBA00048367"/>
    </source>
</evidence>
<dbReference type="GO" id="GO:0005737">
    <property type="term" value="C:cytoplasm"/>
    <property type="evidence" value="ECO:0007669"/>
    <property type="project" value="TreeGrafter"/>
</dbReference>
<sequence>MKINPEYKDGIQLDAYREIKCLQELRHPNIVQLNSVFTTKDQTISLVLEHLPLGDLEELWKNKDILYQAPDVKAWALMLSQAVWFCHANHILHRDIKGSNVLIAADGTAKLADFGLARKFADPGRAMTFLVITRFYRPPELLYEATHYSAKVDIWSTACVIAELCLRDWFLPSDTDAGQLSIVTETFGTPTEESWPGVSKLSKYVAPENSNKTRGRPMSWWRERLRLLGEDGVDMVRGMLRLDPKKRFNADEVLNHRYWTNEPKPSRAEELMLRIEMGKAEKRKREDERKRGGAEVESGRADKVARKLDFGSMRK</sequence>
<evidence type="ECO:0000256" key="7">
    <source>
        <dbReference type="ARBA" id="ARBA00047811"/>
    </source>
</evidence>
<keyword evidence="3" id="KW-0808">Transferase</keyword>
<dbReference type="Proteomes" id="UP000799324">
    <property type="component" value="Unassembled WGS sequence"/>
</dbReference>
<keyword evidence="2" id="KW-0723">Serine/threonine-protein kinase</keyword>
<name>A0A6A6T202_9PLEO</name>
<evidence type="ECO:0000256" key="3">
    <source>
        <dbReference type="ARBA" id="ARBA00022679"/>
    </source>
</evidence>
<organism evidence="11 12">
    <name type="scientific">Lophiostoma macrostomum CBS 122681</name>
    <dbReference type="NCBI Taxonomy" id="1314788"/>
    <lineage>
        <taxon>Eukaryota</taxon>
        <taxon>Fungi</taxon>
        <taxon>Dikarya</taxon>
        <taxon>Ascomycota</taxon>
        <taxon>Pezizomycotina</taxon>
        <taxon>Dothideomycetes</taxon>
        <taxon>Pleosporomycetidae</taxon>
        <taxon>Pleosporales</taxon>
        <taxon>Lophiostomataceae</taxon>
        <taxon>Lophiostoma</taxon>
    </lineage>
</organism>
<comment type="catalytic activity">
    <reaction evidence="8">
        <text>L-seryl-[protein] + ATP = O-phospho-L-seryl-[protein] + ADP + H(+)</text>
        <dbReference type="Rhea" id="RHEA:17989"/>
        <dbReference type="Rhea" id="RHEA-COMP:9863"/>
        <dbReference type="Rhea" id="RHEA-COMP:11604"/>
        <dbReference type="ChEBI" id="CHEBI:15378"/>
        <dbReference type="ChEBI" id="CHEBI:29999"/>
        <dbReference type="ChEBI" id="CHEBI:30616"/>
        <dbReference type="ChEBI" id="CHEBI:83421"/>
        <dbReference type="ChEBI" id="CHEBI:456216"/>
        <dbReference type="EC" id="2.7.11.22"/>
    </reaction>
</comment>
<comment type="catalytic activity">
    <reaction evidence="7">
        <text>L-threonyl-[protein] + ATP = O-phospho-L-threonyl-[protein] + ADP + H(+)</text>
        <dbReference type="Rhea" id="RHEA:46608"/>
        <dbReference type="Rhea" id="RHEA-COMP:11060"/>
        <dbReference type="Rhea" id="RHEA-COMP:11605"/>
        <dbReference type="ChEBI" id="CHEBI:15378"/>
        <dbReference type="ChEBI" id="CHEBI:30013"/>
        <dbReference type="ChEBI" id="CHEBI:30616"/>
        <dbReference type="ChEBI" id="CHEBI:61977"/>
        <dbReference type="ChEBI" id="CHEBI:456216"/>
        <dbReference type="EC" id="2.7.11.22"/>
    </reaction>
</comment>
<dbReference type="InterPro" id="IPR050108">
    <property type="entry name" value="CDK"/>
</dbReference>
<keyword evidence="5 11" id="KW-0418">Kinase</keyword>
<evidence type="ECO:0000256" key="6">
    <source>
        <dbReference type="ARBA" id="ARBA00022840"/>
    </source>
</evidence>
<dbReference type="Pfam" id="PF00069">
    <property type="entry name" value="Pkinase"/>
    <property type="match status" value="1"/>
</dbReference>
<reference evidence="11" key="1">
    <citation type="journal article" date="2020" name="Stud. Mycol.">
        <title>101 Dothideomycetes genomes: a test case for predicting lifestyles and emergence of pathogens.</title>
        <authorList>
            <person name="Haridas S."/>
            <person name="Albert R."/>
            <person name="Binder M."/>
            <person name="Bloem J."/>
            <person name="Labutti K."/>
            <person name="Salamov A."/>
            <person name="Andreopoulos B."/>
            <person name="Baker S."/>
            <person name="Barry K."/>
            <person name="Bills G."/>
            <person name="Bluhm B."/>
            <person name="Cannon C."/>
            <person name="Castanera R."/>
            <person name="Culley D."/>
            <person name="Daum C."/>
            <person name="Ezra D."/>
            <person name="Gonzalez J."/>
            <person name="Henrissat B."/>
            <person name="Kuo A."/>
            <person name="Liang C."/>
            <person name="Lipzen A."/>
            <person name="Lutzoni F."/>
            <person name="Magnuson J."/>
            <person name="Mondo S."/>
            <person name="Nolan M."/>
            <person name="Ohm R."/>
            <person name="Pangilinan J."/>
            <person name="Park H.-J."/>
            <person name="Ramirez L."/>
            <person name="Alfaro M."/>
            <person name="Sun H."/>
            <person name="Tritt A."/>
            <person name="Yoshinaga Y."/>
            <person name="Zwiers L.-H."/>
            <person name="Turgeon B."/>
            <person name="Goodwin S."/>
            <person name="Spatafora J."/>
            <person name="Crous P."/>
            <person name="Grigoriev I."/>
        </authorList>
    </citation>
    <scope>NUCLEOTIDE SEQUENCE</scope>
    <source>
        <strain evidence="11">CBS 122681</strain>
    </source>
</reference>
<evidence type="ECO:0000256" key="4">
    <source>
        <dbReference type="ARBA" id="ARBA00022741"/>
    </source>
</evidence>
<dbReference type="GO" id="GO:0070985">
    <property type="term" value="C:transcription factor TFIIK complex"/>
    <property type="evidence" value="ECO:0007669"/>
    <property type="project" value="TreeGrafter"/>
</dbReference>
<evidence type="ECO:0000256" key="5">
    <source>
        <dbReference type="ARBA" id="ARBA00022777"/>
    </source>
</evidence>
<comment type="similarity">
    <text evidence="1">Belongs to the protein kinase superfamily. CMGC Ser/Thr protein kinase family. CDC2/CDKX subfamily.</text>
</comment>
<evidence type="ECO:0000313" key="12">
    <source>
        <dbReference type="Proteomes" id="UP000799324"/>
    </source>
</evidence>
<keyword evidence="4" id="KW-0547">Nucleotide-binding</keyword>
<dbReference type="GO" id="GO:0005524">
    <property type="term" value="F:ATP binding"/>
    <property type="evidence" value="ECO:0007669"/>
    <property type="project" value="UniProtKB-KW"/>
</dbReference>
<keyword evidence="6" id="KW-0067">ATP-binding</keyword>
<dbReference type="EMBL" id="MU004399">
    <property type="protein sequence ID" value="KAF2652554.1"/>
    <property type="molecule type" value="Genomic_DNA"/>
</dbReference>
<dbReference type="SMART" id="SM00220">
    <property type="entry name" value="S_TKc"/>
    <property type="match status" value="1"/>
</dbReference>
<dbReference type="GO" id="GO:0004693">
    <property type="term" value="F:cyclin-dependent protein serine/threonine kinase activity"/>
    <property type="evidence" value="ECO:0007669"/>
    <property type="project" value="UniProtKB-EC"/>
</dbReference>
<keyword evidence="12" id="KW-1185">Reference proteome</keyword>
<dbReference type="GO" id="GO:0045944">
    <property type="term" value="P:positive regulation of transcription by RNA polymerase II"/>
    <property type="evidence" value="ECO:0007669"/>
    <property type="project" value="TreeGrafter"/>
</dbReference>
<dbReference type="Gene3D" id="3.30.200.20">
    <property type="entry name" value="Phosphorylase Kinase, domain 1"/>
    <property type="match status" value="1"/>
</dbReference>
<evidence type="ECO:0000256" key="9">
    <source>
        <dbReference type="SAM" id="MobiDB-lite"/>
    </source>
</evidence>
<dbReference type="AlphaFoldDB" id="A0A6A6T202"/>
<evidence type="ECO:0000313" key="11">
    <source>
        <dbReference type="EMBL" id="KAF2652554.1"/>
    </source>
</evidence>
<feature type="region of interest" description="Disordered" evidence="9">
    <location>
        <begin position="277"/>
        <end position="315"/>
    </location>
</feature>
<dbReference type="OrthoDB" id="1732493at2759"/>
<dbReference type="InterPro" id="IPR011009">
    <property type="entry name" value="Kinase-like_dom_sf"/>
</dbReference>
<dbReference type="PROSITE" id="PS00108">
    <property type="entry name" value="PROTEIN_KINASE_ST"/>
    <property type="match status" value="1"/>
</dbReference>
<evidence type="ECO:0000256" key="1">
    <source>
        <dbReference type="ARBA" id="ARBA00006485"/>
    </source>
</evidence>
<dbReference type="InterPro" id="IPR000719">
    <property type="entry name" value="Prot_kinase_dom"/>
</dbReference>
<accession>A0A6A6T202</accession>
<proteinExistence type="inferred from homology"/>